<gene>
    <name evidence="1" type="ORF">VRU48_17725</name>
</gene>
<keyword evidence="2" id="KW-1185">Reference proteome</keyword>
<comment type="caution">
    <text evidence="1">The sequence shown here is derived from an EMBL/GenBank/DDBJ whole genome shotgun (WGS) entry which is preliminary data.</text>
</comment>
<protein>
    <recommendedName>
        <fullName evidence="3">Bacteriocin</fullName>
    </recommendedName>
</protein>
<evidence type="ECO:0000313" key="1">
    <source>
        <dbReference type="EMBL" id="MEE1946968.1"/>
    </source>
</evidence>
<organism evidence="1 2">
    <name type="scientific">Pedobacter albus</name>
    <dbReference type="NCBI Taxonomy" id="3113905"/>
    <lineage>
        <taxon>Bacteria</taxon>
        <taxon>Pseudomonadati</taxon>
        <taxon>Bacteroidota</taxon>
        <taxon>Sphingobacteriia</taxon>
        <taxon>Sphingobacteriales</taxon>
        <taxon>Sphingobacteriaceae</taxon>
        <taxon>Pedobacter</taxon>
    </lineage>
</organism>
<dbReference type="EMBL" id="JAZDQT010000003">
    <property type="protein sequence ID" value="MEE1946968.1"/>
    <property type="molecule type" value="Genomic_DNA"/>
</dbReference>
<accession>A0ABU7IBV1</accession>
<evidence type="ECO:0000313" key="2">
    <source>
        <dbReference type="Proteomes" id="UP001336835"/>
    </source>
</evidence>
<proteinExistence type="predicted"/>
<dbReference type="Proteomes" id="UP001336835">
    <property type="component" value="Unassembled WGS sequence"/>
</dbReference>
<dbReference type="RefSeq" id="WP_330109255.1">
    <property type="nucleotide sequence ID" value="NZ_JAZDQT010000003.1"/>
</dbReference>
<evidence type="ECO:0008006" key="3">
    <source>
        <dbReference type="Google" id="ProtNLM"/>
    </source>
</evidence>
<name>A0ABU7IBV1_9SPHI</name>
<reference evidence="1 2" key="1">
    <citation type="submission" date="2024-01" db="EMBL/GenBank/DDBJ databases">
        <title>Pedobacter sp. nov., isolated from fresh soil.</title>
        <authorList>
            <person name="Le N.T.T."/>
        </authorList>
    </citation>
    <scope>NUCLEOTIDE SEQUENCE [LARGE SCALE GENOMIC DNA]</scope>
    <source>
        <strain evidence="1 2">KR3-3</strain>
    </source>
</reference>
<sequence length="87" mass="9652">MKNFNDWKSASYVMLSRSELKLILGGDPIELRPYDPYCDEVKETEYVPDCPCFADTQCPERRYVGGPPGSVGNIIPGSGYCVNGHCT</sequence>